<dbReference type="Proteomes" id="UP000635606">
    <property type="component" value="Unassembled WGS sequence"/>
</dbReference>
<dbReference type="Gene3D" id="3.40.50.620">
    <property type="entry name" value="HUPs"/>
    <property type="match status" value="2"/>
</dbReference>
<comment type="caution">
    <text evidence="3">The sequence shown here is derived from an EMBL/GenBank/DDBJ whole genome shotgun (WGS) entry which is preliminary data.</text>
</comment>
<reference evidence="3" key="1">
    <citation type="submission" date="2021-01" db="EMBL/GenBank/DDBJ databases">
        <title>Whole genome shotgun sequence of Virgisporangium ochraceum NBRC 16418.</title>
        <authorList>
            <person name="Komaki H."/>
            <person name="Tamura T."/>
        </authorList>
    </citation>
    <scope>NUCLEOTIDE SEQUENCE</scope>
    <source>
        <strain evidence="3">NBRC 16418</strain>
    </source>
</reference>
<dbReference type="SUPFAM" id="SSF52402">
    <property type="entry name" value="Adenine nucleotide alpha hydrolases-like"/>
    <property type="match status" value="2"/>
</dbReference>
<evidence type="ECO:0000256" key="1">
    <source>
        <dbReference type="ARBA" id="ARBA00008791"/>
    </source>
</evidence>
<gene>
    <name evidence="3" type="ORF">Voc01_064010</name>
</gene>
<dbReference type="EMBL" id="BOPH01000088">
    <property type="protein sequence ID" value="GIJ71484.1"/>
    <property type="molecule type" value="Genomic_DNA"/>
</dbReference>
<evidence type="ECO:0000313" key="3">
    <source>
        <dbReference type="EMBL" id="GIJ71484.1"/>
    </source>
</evidence>
<dbReference type="InterPro" id="IPR006015">
    <property type="entry name" value="Universal_stress_UspA"/>
</dbReference>
<protein>
    <submittedName>
        <fullName evidence="3">Universal stress protein</fullName>
    </submittedName>
</protein>
<proteinExistence type="inferred from homology"/>
<dbReference type="InterPro" id="IPR006016">
    <property type="entry name" value="UspA"/>
</dbReference>
<dbReference type="Pfam" id="PF00582">
    <property type="entry name" value="Usp"/>
    <property type="match status" value="2"/>
</dbReference>
<comment type="similarity">
    <text evidence="1">Belongs to the universal stress protein A family.</text>
</comment>
<feature type="domain" description="UspA" evidence="2">
    <location>
        <begin position="142"/>
        <end position="273"/>
    </location>
</feature>
<dbReference type="PRINTS" id="PR01438">
    <property type="entry name" value="UNVRSLSTRESS"/>
</dbReference>
<keyword evidence="4" id="KW-1185">Reference proteome</keyword>
<organism evidence="3 4">
    <name type="scientific">Virgisporangium ochraceum</name>
    <dbReference type="NCBI Taxonomy" id="65505"/>
    <lineage>
        <taxon>Bacteria</taxon>
        <taxon>Bacillati</taxon>
        <taxon>Actinomycetota</taxon>
        <taxon>Actinomycetes</taxon>
        <taxon>Micromonosporales</taxon>
        <taxon>Micromonosporaceae</taxon>
        <taxon>Virgisporangium</taxon>
    </lineage>
</organism>
<evidence type="ECO:0000313" key="4">
    <source>
        <dbReference type="Proteomes" id="UP000635606"/>
    </source>
</evidence>
<dbReference type="InterPro" id="IPR014729">
    <property type="entry name" value="Rossmann-like_a/b/a_fold"/>
</dbReference>
<dbReference type="PANTHER" id="PTHR46268">
    <property type="entry name" value="STRESS RESPONSE PROTEIN NHAX"/>
    <property type="match status" value="1"/>
</dbReference>
<accession>A0A8J4EE85</accession>
<name>A0A8J4EE85_9ACTN</name>
<sequence length="279" mass="28496">MELTGGVVAMRSYVVAGVDGSPSSVAAALYAADWAERTGEDLHLVHGSSHGEPGDEVLRRIADRLVAQHPGLTVVCREVSGAGSAVLVEESGTADLTVVGSRGHGSIATAALGATATIVATHAHGPVVIARPPSALPGPDEPVLVAVDGSDHSVAALDFAFDVARRTGASVVAVHVWWAGPLASDAEVHHRAETAGTVLSEALEPWRAKFPDVRLAETLLRSASVAEELVAESVHAGLLVVGTRGHGGFAGLLLGSVSLSVAQHAHCPVAIVRPRETAR</sequence>
<dbReference type="AlphaFoldDB" id="A0A8J4EE85"/>
<feature type="domain" description="UspA" evidence="2">
    <location>
        <begin position="62"/>
        <end position="131"/>
    </location>
</feature>
<dbReference type="PANTHER" id="PTHR46268:SF6">
    <property type="entry name" value="UNIVERSAL STRESS PROTEIN UP12"/>
    <property type="match status" value="1"/>
</dbReference>
<evidence type="ECO:0000259" key="2">
    <source>
        <dbReference type="Pfam" id="PF00582"/>
    </source>
</evidence>